<dbReference type="Proteomes" id="UP000034119">
    <property type="component" value="Unassembled WGS sequence"/>
</dbReference>
<sequence>MEPKVAYLSSEFALDDALPIYAGGLGVLAADILYQAAESNFPLTGITVFYREGFFKQGIEPDGRQKSFYEQIDPQAAGLKDTESTIKVPLAGHEVSLKIWRKDVSFKGGNAVPLYLMDADIEENRSEDRKITDRLYERVWAPHIIDDLVLGVGSVRLARELKLPIQVWHINDDHGTLNILERLREQLSQGLSLQEAREKVKSETVFTTHTPVAGAESKFTRDEFFPLLTTLFSGINIDLEEIWQLGKREWQGQEVFSLTVFAMRHSRAVNAVSQKHFNVSKKLWEFISENVPTTYVTNAVYGPRWTPAESEKSVIKESAAAEIQKLSLDGKTFDPKSLVLAWCRRFAAYKQPNLLLTDEQRLLKILTNPEKPVYLLVAGKSHPEDPEGQEFVRRAIEFSRRTQVQNRFIYIPNYSLNSARPLLAASDVWLNTPKVGWEASGTSGMKAVFNQSLNVMTPDGWWPEGYNGKNGWVIEPEGDDYATPLYRIIEEEIIPTYYERQDKWREMIKEAQQTCGEKFDAKRMLGEYRQLYGI</sequence>
<dbReference type="AlphaFoldDB" id="A0A0G1VGA2"/>
<dbReference type="Pfam" id="PF00343">
    <property type="entry name" value="Phosphorylase"/>
    <property type="match status" value="1"/>
</dbReference>
<dbReference type="Gene3D" id="3.40.50.2000">
    <property type="entry name" value="Glycogen Phosphorylase B"/>
    <property type="match status" value="3"/>
</dbReference>
<dbReference type="PATRIC" id="fig|1618342.3.peg.516"/>
<evidence type="ECO:0000313" key="2">
    <source>
        <dbReference type="EMBL" id="KKW05486.1"/>
    </source>
</evidence>
<name>A0A0G1VGA2_9BACT</name>
<gene>
    <name evidence="2" type="ORF">UY40_C0018G0003</name>
</gene>
<dbReference type="PANTHER" id="PTHR42655:SF1">
    <property type="entry name" value="GLYCOGEN PHOSPHORYLASE"/>
    <property type="match status" value="1"/>
</dbReference>
<dbReference type="InterPro" id="IPR000811">
    <property type="entry name" value="Glyco_trans_35"/>
</dbReference>
<reference evidence="2 3" key="1">
    <citation type="journal article" date="2015" name="Nature">
        <title>rRNA introns, odd ribosomes, and small enigmatic genomes across a large radiation of phyla.</title>
        <authorList>
            <person name="Brown C.T."/>
            <person name="Hug L.A."/>
            <person name="Thomas B.C."/>
            <person name="Sharon I."/>
            <person name="Castelle C.J."/>
            <person name="Singh A."/>
            <person name="Wilkins M.J."/>
            <person name="Williams K.H."/>
            <person name="Banfield J.F."/>
        </authorList>
    </citation>
    <scope>NUCLEOTIDE SEQUENCE [LARGE SCALE GENOMIC DNA]</scope>
</reference>
<dbReference type="NCBIfam" id="TIGR02094">
    <property type="entry name" value="more_P_ylases"/>
    <property type="match status" value="2"/>
</dbReference>
<dbReference type="InterPro" id="IPR052182">
    <property type="entry name" value="Glycogen/Maltodextrin_Phosph"/>
</dbReference>
<protein>
    <submittedName>
        <fullName evidence="2">Alpha-glucan phosphorylase</fullName>
    </submittedName>
</protein>
<comment type="similarity">
    <text evidence="1">Belongs to the glycogen phosphorylase family.</text>
</comment>
<dbReference type="GO" id="GO:0005975">
    <property type="term" value="P:carbohydrate metabolic process"/>
    <property type="evidence" value="ECO:0007669"/>
    <property type="project" value="InterPro"/>
</dbReference>
<dbReference type="InterPro" id="IPR011834">
    <property type="entry name" value="Agluc_phsphrylas"/>
</dbReference>
<comment type="caution">
    <text evidence="2">The sequence shown here is derived from an EMBL/GenBank/DDBJ whole genome shotgun (WGS) entry which is preliminary data.</text>
</comment>
<evidence type="ECO:0000256" key="1">
    <source>
        <dbReference type="ARBA" id="ARBA00006047"/>
    </source>
</evidence>
<dbReference type="SUPFAM" id="SSF53756">
    <property type="entry name" value="UDP-Glycosyltransferase/glycogen phosphorylase"/>
    <property type="match status" value="1"/>
</dbReference>
<dbReference type="STRING" id="1618342.UY40_C0018G0003"/>
<dbReference type="EMBL" id="LCPW01000018">
    <property type="protein sequence ID" value="KKW05486.1"/>
    <property type="molecule type" value="Genomic_DNA"/>
</dbReference>
<dbReference type="PANTHER" id="PTHR42655">
    <property type="entry name" value="GLYCOGEN PHOSPHORYLASE"/>
    <property type="match status" value="1"/>
</dbReference>
<dbReference type="GO" id="GO:0008184">
    <property type="term" value="F:glycogen phosphorylase activity"/>
    <property type="evidence" value="ECO:0007669"/>
    <property type="project" value="InterPro"/>
</dbReference>
<proteinExistence type="inferred from homology"/>
<organism evidence="2 3">
    <name type="scientific">candidate division CPR1 bacterium GW2011_GWC1_49_13</name>
    <dbReference type="NCBI Taxonomy" id="1618342"/>
    <lineage>
        <taxon>Bacteria</taxon>
        <taxon>candidate division CPR1</taxon>
    </lineage>
</organism>
<dbReference type="GO" id="GO:0030170">
    <property type="term" value="F:pyridoxal phosphate binding"/>
    <property type="evidence" value="ECO:0007669"/>
    <property type="project" value="InterPro"/>
</dbReference>
<accession>A0A0G1VGA2</accession>
<evidence type="ECO:0000313" key="3">
    <source>
        <dbReference type="Proteomes" id="UP000034119"/>
    </source>
</evidence>